<evidence type="ECO:0000313" key="4">
    <source>
        <dbReference type="EMBL" id="MBZ2387483.1"/>
    </source>
</evidence>
<evidence type="ECO:0000256" key="1">
    <source>
        <dbReference type="ARBA" id="ARBA00010148"/>
    </source>
</evidence>
<evidence type="ECO:0008006" key="6">
    <source>
        <dbReference type="Google" id="ProtNLM"/>
    </source>
</evidence>
<dbReference type="EMBL" id="JAIPME010000002">
    <property type="protein sequence ID" value="MBZ2387483.1"/>
    <property type="molecule type" value="Genomic_DNA"/>
</dbReference>
<name>A0ABS7T118_9FIRM</name>
<accession>A0ABS7T118</accession>
<dbReference type="Proteomes" id="UP000734271">
    <property type="component" value="Unassembled WGS sequence"/>
</dbReference>
<sequence length="78" mass="8794">MKAKILTDSNSLLTMFRLGAIEGELVSTNNFEKVFDKSIDDENLAILIVTRSVYQKNSIKIDNFRKDNSMPLIVTIDG</sequence>
<evidence type="ECO:0000313" key="5">
    <source>
        <dbReference type="Proteomes" id="UP000734271"/>
    </source>
</evidence>
<gene>
    <name evidence="4" type="ORF">K8P03_09325</name>
</gene>
<dbReference type="RefSeq" id="WP_223420418.1">
    <property type="nucleotide sequence ID" value="NZ_JAIPME010000002.1"/>
</dbReference>
<proteinExistence type="inferred from homology"/>
<dbReference type="Pfam" id="PF01990">
    <property type="entry name" value="ATP-synt_F"/>
    <property type="match status" value="1"/>
</dbReference>
<keyword evidence="5" id="KW-1185">Reference proteome</keyword>
<evidence type="ECO:0000256" key="3">
    <source>
        <dbReference type="ARBA" id="ARBA00023065"/>
    </source>
</evidence>
<keyword evidence="3" id="KW-0406">Ion transport</keyword>
<dbReference type="InterPro" id="IPR036906">
    <property type="entry name" value="ATPase_V1_fsu_sf"/>
</dbReference>
<dbReference type="InterPro" id="IPR008218">
    <property type="entry name" value="ATPase_V1-cplx_f_g_su"/>
</dbReference>
<protein>
    <recommendedName>
        <fullName evidence="6">DUF5615 domain-containing protein</fullName>
    </recommendedName>
</protein>
<dbReference type="SUPFAM" id="SSF159468">
    <property type="entry name" value="AtpF-like"/>
    <property type="match status" value="1"/>
</dbReference>
<comment type="caution">
    <text evidence="4">The sequence shown here is derived from an EMBL/GenBank/DDBJ whole genome shotgun (WGS) entry which is preliminary data.</text>
</comment>
<evidence type="ECO:0000256" key="2">
    <source>
        <dbReference type="ARBA" id="ARBA00022448"/>
    </source>
</evidence>
<dbReference type="Gene3D" id="3.40.50.10580">
    <property type="entry name" value="ATPase, V1 complex, subunit F"/>
    <property type="match status" value="1"/>
</dbReference>
<keyword evidence="2" id="KW-0813">Transport</keyword>
<comment type="similarity">
    <text evidence="1">Belongs to the V-ATPase F subunit family.</text>
</comment>
<reference evidence="4 5" key="1">
    <citation type="submission" date="2021-08" db="EMBL/GenBank/DDBJ databases">
        <title>FDA dAtabase for Regulatory Grade micrObial Sequences (FDA-ARGOS): Supporting development and validation of Infectious Disease Dx tests.</title>
        <authorList>
            <person name="Sproer C."/>
            <person name="Gronow S."/>
            <person name="Severitt S."/>
            <person name="Schroder I."/>
            <person name="Tallon L."/>
            <person name="Sadzewicz L."/>
            <person name="Zhao X."/>
            <person name="Boylan J."/>
            <person name="Ott S."/>
            <person name="Bowen H."/>
            <person name="Vavikolanu K."/>
            <person name="Hazen T."/>
            <person name="Aluvathingal J."/>
            <person name="Nadendla S."/>
            <person name="Lowell S."/>
            <person name="Myers T."/>
            <person name="Yan Y."/>
            <person name="Sichtig H."/>
        </authorList>
    </citation>
    <scope>NUCLEOTIDE SEQUENCE [LARGE SCALE GENOMIC DNA]</scope>
    <source>
        <strain evidence="4 5">FDAARGOS_1460</strain>
    </source>
</reference>
<organism evidence="4 5">
    <name type="scientific">Anaerococcus murdochii</name>
    <dbReference type="NCBI Taxonomy" id="411577"/>
    <lineage>
        <taxon>Bacteria</taxon>
        <taxon>Bacillati</taxon>
        <taxon>Bacillota</taxon>
        <taxon>Tissierellia</taxon>
        <taxon>Tissierellales</taxon>
        <taxon>Peptoniphilaceae</taxon>
        <taxon>Anaerococcus</taxon>
    </lineage>
</organism>